<proteinExistence type="predicted"/>
<comment type="caution">
    <text evidence="1">The sequence shown here is derived from an EMBL/GenBank/DDBJ whole genome shotgun (WGS) entry which is preliminary data.</text>
</comment>
<gene>
    <name evidence="1" type="ORF">NKW54_15630</name>
</gene>
<protein>
    <submittedName>
        <fullName evidence="1">DUF3037 domain-containing protein</fullName>
    </submittedName>
</protein>
<reference evidence="1 2" key="1">
    <citation type="submission" date="2022-06" db="EMBL/GenBank/DDBJ databases">
        <title>Acetobacer genomes from food samples.</title>
        <authorList>
            <person name="Sombolestani A."/>
        </authorList>
    </citation>
    <scope>NUCLEOTIDE SEQUENCE [LARGE SCALE GENOMIC DNA]</scope>
    <source>
        <strain evidence="1 2">R-83281</strain>
    </source>
</reference>
<organism evidence="1 2">
    <name type="scientific">Acetobacter cerevisiae</name>
    <dbReference type="NCBI Taxonomy" id="178900"/>
    <lineage>
        <taxon>Bacteria</taxon>
        <taxon>Pseudomonadati</taxon>
        <taxon>Pseudomonadota</taxon>
        <taxon>Alphaproteobacteria</taxon>
        <taxon>Acetobacterales</taxon>
        <taxon>Acetobacteraceae</taxon>
        <taxon>Acetobacter</taxon>
    </lineage>
</organism>
<dbReference type="InterPro" id="IPR021398">
    <property type="entry name" value="DUF3037"/>
</dbReference>
<dbReference type="Pfam" id="PF11236">
    <property type="entry name" value="DUF3037"/>
    <property type="match status" value="1"/>
</dbReference>
<dbReference type="EMBL" id="JAMYZR010000090">
    <property type="protein sequence ID" value="MCP1247341.1"/>
    <property type="molecule type" value="Genomic_DNA"/>
</dbReference>
<sequence>MARCYKFAIVRLAPDDARDERINIGAMIITQDGLDLRLPRRLDKIRAISSAVDTDMVRELVSNIKDIDERLKSSGMEVEARLDILSRVGPLSLSKIGTFSAQDMNAYEDRIATIMRSMVDPEPALLKQRAKRSKLLTQVKTIFRQEGVLAKRDEGIESHRIVPSYALDEGLVADLVLKNGCYHVVETVDASSDEDSLRKTIAGIGIAGLVLERARMKFGEQATRARLVYNASAALERIAKPSLDAVANQHAEIINWSSAEDRKNFIHSLSSLAIPSERKTGKKPTRFMGGTNGAFGFH</sequence>
<dbReference type="Proteomes" id="UP001523543">
    <property type="component" value="Unassembled WGS sequence"/>
</dbReference>
<dbReference type="RefSeq" id="WP_253551277.1">
    <property type="nucleotide sequence ID" value="NZ_JAMYZR010000090.1"/>
</dbReference>
<keyword evidence="2" id="KW-1185">Reference proteome</keyword>
<accession>A0ABT1EVD7</accession>
<evidence type="ECO:0000313" key="1">
    <source>
        <dbReference type="EMBL" id="MCP1247341.1"/>
    </source>
</evidence>
<evidence type="ECO:0000313" key="2">
    <source>
        <dbReference type="Proteomes" id="UP001523543"/>
    </source>
</evidence>
<name>A0ABT1EVD7_9PROT</name>